<evidence type="ECO:0000256" key="1">
    <source>
        <dbReference type="SAM" id="Phobius"/>
    </source>
</evidence>
<sequence length="109" mass="12186">MLNRLMSLNIVNLDLAEWNPLSIIRQLISASLTSLSRITVKDVSPWNSILLIAVRSRICASWSRHQRLVSVWKNDTGTMTYFVGKGLTLGISFVVVIDVMFGSSCGFRV</sequence>
<protein>
    <submittedName>
        <fullName evidence="2">Uncharacterized protein</fullName>
    </submittedName>
</protein>
<feature type="transmembrane region" description="Helical" evidence="1">
    <location>
        <begin position="79"/>
        <end position="101"/>
    </location>
</feature>
<organism evidence="2 3">
    <name type="scientific">Wickerhamomyces pijperi</name>
    <name type="common">Yeast</name>
    <name type="synonym">Pichia pijperi</name>
    <dbReference type="NCBI Taxonomy" id="599730"/>
    <lineage>
        <taxon>Eukaryota</taxon>
        <taxon>Fungi</taxon>
        <taxon>Dikarya</taxon>
        <taxon>Ascomycota</taxon>
        <taxon>Saccharomycotina</taxon>
        <taxon>Saccharomycetes</taxon>
        <taxon>Phaffomycetales</taxon>
        <taxon>Wickerhamomycetaceae</taxon>
        <taxon>Wickerhamomyces</taxon>
    </lineage>
</organism>
<keyword evidence="1" id="KW-1133">Transmembrane helix</keyword>
<dbReference type="EMBL" id="JAEUBG010003394">
    <property type="protein sequence ID" value="KAH3682833.1"/>
    <property type="molecule type" value="Genomic_DNA"/>
</dbReference>
<keyword evidence="1" id="KW-0812">Transmembrane</keyword>
<proteinExistence type="predicted"/>
<reference evidence="2" key="1">
    <citation type="journal article" date="2021" name="Open Biol.">
        <title>Shared evolutionary footprints suggest mitochondrial oxidative damage underlies multiple complex I losses in fungi.</title>
        <authorList>
            <person name="Schikora-Tamarit M.A."/>
            <person name="Marcet-Houben M."/>
            <person name="Nosek J."/>
            <person name="Gabaldon T."/>
        </authorList>
    </citation>
    <scope>NUCLEOTIDE SEQUENCE</scope>
    <source>
        <strain evidence="2">CBS2887</strain>
    </source>
</reference>
<keyword evidence="1" id="KW-0472">Membrane</keyword>
<reference evidence="2" key="2">
    <citation type="submission" date="2021-01" db="EMBL/GenBank/DDBJ databases">
        <authorList>
            <person name="Schikora-Tamarit M.A."/>
        </authorList>
    </citation>
    <scope>NUCLEOTIDE SEQUENCE</scope>
    <source>
        <strain evidence="2">CBS2887</strain>
    </source>
</reference>
<name>A0A9P8TKF1_WICPI</name>
<evidence type="ECO:0000313" key="3">
    <source>
        <dbReference type="Proteomes" id="UP000774326"/>
    </source>
</evidence>
<dbReference type="AlphaFoldDB" id="A0A9P8TKF1"/>
<dbReference type="Proteomes" id="UP000774326">
    <property type="component" value="Unassembled WGS sequence"/>
</dbReference>
<evidence type="ECO:0000313" key="2">
    <source>
        <dbReference type="EMBL" id="KAH3682833.1"/>
    </source>
</evidence>
<keyword evidence="3" id="KW-1185">Reference proteome</keyword>
<comment type="caution">
    <text evidence="2">The sequence shown here is derived from an EMBL/GenBank/DDBJ whole genome shotgun (WGS) entry which is preliminary data.</text>
</comment>
<gene>
    <name evidence="2" type="ORF">WICPIJ_006208</name>
</gene>
<accession>A0A9P8TKF1</accession>